<keyword evidence="7 11" id="KW-0812">Transmembrane</keyword>
<keyword evidence="11" id="KW-1133">Transmembrane helix</keyword>
<evidence type="ECO:0000256" key="11">
    <source>
        <dbReference type="SAM" id="Phobius"/>
    </source>
</evidence>
<gene>
    <name evidence="12" type="ORF">HCJ96_12155</name>
</gene>
<dbReference type="Pfam" id="PF01203">
    <property type="entry name" value="T2SSN"/>
    <property type="match status" value="1"/>
</dbReference>
<keyword evidence="13" id="KW-1185">Reference proteome</keyword>
<keyword evidence="8" id="KW-0653">Protein transport</keyword>
<organism evidence="12 13">
    <name type="scientific">Alteromonas ponticola</name>
    <dbReference type="NCBI Taxonomy" id="2720613"/>
    <lineage>
        <taxon>Bacteria</taxon>
        <taxon>Pseudomonadati</taxon>
        <taxon>Pseudomonadota</taxon>
        <taxon>Gammaproteobacteria</taxon>
        <taxon>Alteromonadales</taxon>
        <taxon>Alteromonadaceae</taxon>
        <taxon>Alteromonas/Salinimonas group</taxon>
        <taxon>Alteromonas</taxon>
    </lineage>
</organism>
<dbReference type="Proteomes" id="UP000709336">
    <property type="component" value="Unassembled WGS sequence"/>
</dbReference>
<comment type="subcellular location">
    <subcellularLocation>
        <location evidence="1">Cell inner membrane</location>
    </subcellularLocation>
</comment>
<evidence type="ECO:0000256" key="8">
    <source>
        <dbReference type="ARBA" id="ARBA00022927"/>
    </source>
</evidence>
<reference evidence="12 13" key="1">
    <citation type="submission" date="2020-03" db="EMBL/GenBank/DDBJ databases">
        <title>Alteromonas ponticola sp. nov., isolated from seawater.</title>
        <authorList>
            <person name="Yoon J.-H."/>
            <person name="Kim Y.-O."/>
        </authorList>
    </citation>
    <scope>NUCLEOTIDE SEQUENCE [LARGE SCALE GENOMIC DNA]</scope>
    <source>
        <strain evidence="12 13">MYP5</strain>
    </source>
</reference>
<comment type="caution">
    <text evidence="12">The sequence shown here is derived from an EMBL/GenBank/DDBJ whole genome shotgun (WGS) entry which is preliminary data.</text>
</comment>
<evidence type="ECO:0000256" key="1">
    <source>
        <dbReference type="ARBA" id="ARBA00004533"/>
    </source>
</evidence>
<evidence type="ECO:0000256" key="6">
    <source>
        <dbReference type="ARBA" id="ARBA00022519"/>
    </source>
</evidence>
<keyword evidence="4" id="KW-0813">Transport</keyword>
<evidence type="ECO:0000256" key="9">
    <source>
        <dbReference type="ARBA" id="ARBA00023136"/>
    </source>
</evidence>
<keyword evidence="6" id="KW-0997">Cell inner membrane</keyword>
<dbReference type="EMBL" id="JAATNW010000006">
    <property type="protein sequence ID" value="NMH60780.1"/>
    <property type="molecule type" value="Genomic_DNA"/>
</dbReference>
<name>A0ABX1R2W0_9ALTE</name>
<evidence type="ECO:0000256" key="10">
    <source>
        <dbReference type="ARBA" id="ARBA00030772"/>
    </source>
</evidence>
<sequence>MKSTLSFIIAGVLFFIICVIAYMPASQVVGRVDIPANIAIVGVSGTIWEGKAQQIVVQGMPINNVHWDLSAWSLVMGRIHADIVAGNMRDADEIAFKGPVNFSMFDLSNVKSEDASLYFPVDRVLAGVQLPLPVNAGGRFRVLVDELRFAPQCEKLKASGDWLNATVSGTQGPIDFGEYNARLACEGDGVSIIVEEPNQLGLTLHAKLNDKFELTSVEGQFKPAPSLPAEVSQAALLFGQPDADGYTRFSL</sequence>
<evidence type="ECO:0000256" key="3">
    <source>
        <dbReference type="ARBA" id="ARBA00021563"/>
    </source>
</evidence>
<accession>A0ABX1R2W0</accession>
<dbReference type="RefSeq" id="WP_169211337.1">
    <property type="nucleotide sequence ID" value="NZ_JAATNW010000006.1"/>
</dbReference>
<protein>
    <recommendedName>
        <fullName evidence="3">Type II secretion system protein N</fullName>
    </recommendedName>
    <alternativeName>
        <fullName evidence="10">General secretion pathway protein N</fullName>
    </alternativeName>
</protein>
<keyword evidence="9 11" id="KW-0472">Membrane</keyword>
<evidence type="ECO:0000256" key="5">
    <source>
        <dbReference type="ARBA" id="ARBA00022475"/>
    </source>
</evidence>
<evidence type="ECO:0000256" key="7">
    <source>
        <dbReference type="ARBA" id="ARBA00022692"/>
    </source>
</evidence>
<dbReference type="InterPro" id="IPR022792">
    <property type="entry name" value="T2SS_protein-GspN"/>
</dbReference>
<feature type="transmembrane region" description="Helical" evidence="11">
    <location>
        <begin position="7"/>
        <end position="25"/>
    </location>
</feature>
<keyword evidence="5" id="KW-1003">Cell membrane</keyword>
<evidence type="ECO:0000313" key="13">
    <source>
        <dbReference type="Proteomes" id="UP000709336"/>
    </source>
</evidence>
<evidence type="ECO:0000256" key="4">
    <source>
        <dbReference type="ARBA" id="ARBA00022448"/>
    </source>
</evidence>
<evidence type="ECO:0000313" key="12">
    <source>
        <dbReference type="EMBL" id="NMH60780.1"/>
    </source>
</evidence>
<proteinExistence type="inferred from homology"/>
<evidence type="ECO:0000256" key="2">
    <source>
        <dbReference type="ARBA" id="ARBA00007208"/>
    </source>
</evidence>
<comment type="similarity">
    <text evidence="2">Belongs to the GSP N family.</text>
</comment>